<proteinExistence type="predicted"/>
<dbReference type="NCBIfam" id="TIGR02228">
    <property type="entry name" value="sigpep_I_arch"/>
    <property type="match status" value="1"/>
</dbReference>
<evidence type="ECO:0000259" key="12">
    <source>
        <dbReference type="Pfam" id="PF10502"/>
    </source>
</evidence>
<gene>
    <name evidence="13" type="ORF">DJ69_10815</name>
</gene>
<dbReference type="AlphaFoldDB" id="A0A2G1WHV8"/>
<evidence type="ECO:0000313" key="14">
    <source>
        <dbReference type="Proteomes" id="UP000222824"/>
    </source>
</evidence>
<name>A0A2G1WHV8_9EURY</name>
<dbReference type="GO" id="GO:0006465">
    <property type="term" value="P:signal peptide processing"/>
    <property type="evidence" value="ECO:0007669"/>
    <property type="project" value="InterPro"/>
</dbReference>
<keyword evidence="7 11" id="KW-1133">Transmembrane helix</keyword>
<organism evidence="13 14">
    <name type="scientific">Halorubrum persicum</name>
    <dbReference type="NCBI Taxonomy" id="1383844"/>
    <lineage>
        <taxon>Archaea</taxon>
        <taxon>Methanobacteriati</taxon>
        <taxon>Methanobacteriota</taxon>
        <taxon>Stenosarchaea group</taxon>
        <taxon>Halobacteria</taxon>
        <taxon>Halobacteriales</taxon>
        <taxon>Haloferacaceae</taxon>
        <taxon>Halorubrum</taxon>
    </lineage>
</organism>
<dbReference type="SUPFAM" id="SSF51306">
    <property type="entry name" value="LexA/Signal peptidase"/>
    <property type="match status" value="1"/>
</dbReference>
<keyword evidence="2" id="KW-0645">Protease</keyword>
<feature type="transmembrane region" description="Helical" evidence="11">
    <location>
        <begin position="12"/>
        <end position="33"/>
    </location>
</feature>
<dbReference type="CDD" id="cd06530">
    <property type="entry name" value="S26_SPase_I"/>
    <property type="match status" value="1"/>
</dbReference>
<dbReference type="RefSeq" id="WP_099255633.1">
    <property type="nucleotide sequence ID" value="NZ_NHOA01000086.1"/>
</dbReference>
<dbReference type="GO" id="GO:0004252">
    <property type="term" value="F:serine-type endopeptidase activity"/>
    <property type="evidence" value="ECO:0007669"/>
    <property type="project" value="InterPro"/>
</dbReference>
<dbReference type="GO" id="GO:0016020">
    <property type="term" value="C:membrane"/>
    <property type="evidence" value="ECO:0007669"/>
    <property type="project" value="InterPro"/>
</dbReference>
<dbReference type="PROSITE" id="PS00501">
    <property type="entry name" value="SPASE_I_1"/>
    <property type="match status" value="1"/>
</dbReference>
<keyword evidence="5" id="KW-0256">Endoplasmic reticulum</keyword>
<evidence type="ECO:0000256" key="4">
    <source>
        <dbReference type="ARBA" id="ARBA00022801"/>
    </source>
</evidence>
<keyword evidence="3 11" id="KW-0812">Transmembrane</keyword>
<reference evidence="13 14" key="1">
    <citation type="journal article" date="2014" name="Front. Microbiol.">
        <title>Population and genomic analysis of the genus Halorubrum.</title>
        <authorList>
            <person name="Fullmer M.S."/>
            <person name="Soucy S.M."/>
            <person name="Swithers K.S."/>
            <person name="Makkay A.M."/>
            <person name="Wheeler R."/>
            <person name="Ventosa A."/>
            <person name="Gogarten J.P."/>
            <person name="Papke R.T."/>
        </authorList>
    </citation>
    <scope>NUCLEOTIDE SEQUENCE [LARGE SCALE GENOMIC DNA]</scope>
    <source>
        <strain evidence="13 14">C49</strain>
    </source>
</reference>
<comment type="subcellular location">
    <subcellularLocation>
        <location evidence="1">Endoplasmic reticulum membrane</location>
        <topology evidence="1">Single-pass type II membrane protein</topology>
    </subcellularLocation>
</comment>
<dbReference type="InterPro" id="IPR001733">
    <property type="entry name" value="Peptidase_S26B"/>
</dbReference>
<evidence type="ECO:0000256" key="11">
    <source>
        <dbReference type="SAM" id="Phobius"/>
    </source>
</evidence>
<evidence type="ECO:0000256" key="1">
    <source>
        <dbReference type="ARBA" id="ARBA00004648"/>
    </source>
</evidence>
<evidence type="ECO:0000256" key="7">
    <source>
        <dbReference type="ARBA" id="ARBA00022989"/>
    </source>
</evidence>
<dbReference type="PANTHER" id="PTHR10806">
    <property type="entry name" value="SIGNAL PEPTIDASE COMPLEX CATALYTIC SUBUNIT SEC11"/>
    <property type="match status" value="1"/>
</dbReference>
<keyword evidence="6" id="KW-0735">Signal-anchor</keyword>
<dbReference type="InterPro" id="IPR036286">
    <property type="entry name" value="LexA/Signal_pep-like_sf"/>
</dbReference>
<evidence type="ECO:0000256" key="6">
    <source>
        <dbReference type="ARBA" id="ARBA00022968"/>
    </source>
</evidence>
<evidence type="ECO:0000256" key="5">
    <source>
        <dbReference type="ARBA" id="ARBA00022824"/>
    </source>
</evidence>
<keyword evidence="4" id="KW-0378">Hydrolase</keyword>
<dbReference type="Proteomes" id="UP000222824">
    <property type="component" value="Unassembled WGS sequence"/>
</dbReference>
<keyword evidence="14" id="KW-1185">Reference proteome</keyword>
<dbReference type="EMBL" id="NHOA01000086">
    <property type="protein sequence ID" value="PHQ38577.1"/>
    <property type="molecule type" value="Genomic_DNA"/>
</dbReference>
<dbReference type="PRINTS" id="PR00728">
    <property type="entry name" value="SIGNALPTASE"/>
</dbReference>
<keyword evidence="8 11" id="KW-0472">Membrane</keyword>
<dbReference type="OrthoDB" id="4822at2157"/>
<dbReference type="Gene3D" id="2.10.109.10">
    <property type="entry name" value="Umud Fragment, subunit A"/>
    <property type="match status" value="1"/>
</dbReference>
<evidence type="ECO:0000256" key="3">
    <source>
        <dbReference type="ARBA" id="ARBA00022692"/>
    </source>
</evidence>
<dbReference type="InterPro" id="IPR019533">
    <property type="entry name" value="Peptidase_S26"/>
</dbReference>
<evidence type="ECO:0000256" key="10">
    <source>
        <dbReference type="ARBA" id="ARBA00045533"/>
    </source>
</evidence>
<protein>
    <recommendedName>
        <fullName evidence="9">Signal peptidase I</fullName>
    </recommendedName>
</protein>
<evidence type="ECO:0000313" key="13">
    <source>
        <dbReference type="EMBL" id="PHQ38577.1"/>
    </source>
</evidence>
<evidence type="ECO:0000256" key="2">
    <source>
        <dbReference type="ARBA" id="ARBA00022670"/>
    </source>
</evidence>
<feature type="transmembrane region" description="Helical" evidence="11">
    <location>
        <begin position="146"/>
        <end position="164"/>
    </location>
</feature>
<evidence type="ECO:0000256" key="9">
    <source>
        <dbReference type="ARBA" id="ARBA00033305"/>
    </source>
</evidence>
<feature type="domain" description="Peptidase S26" evidence="12">
    <location>
        <begin position="20"/>
        <end position="83"/>
    </location>
</feature>
<comment type="caution">
    <text evidence="13">The sequence shown here is derived from an EMBL/GenBank/DDBJ whole genome shotgun (WGS) entry which is preliminary data.</text>
</comment>
<sequence>MLDRFTTALRIGATVLLVGCVVLVAIVALPSLAGGANSYVVLSESMEPTLTPGDAIVVRSAPPSAVEEGDVVTYRAPGSVDDADQDRITHRVVEKRQTESGVAYRTKGDANDRPDPTLVPHERVVGAVWFHVPAVGRLVLFAQRPLGLVVLLIGPGVLLIAIGLRQLATAVDGEPSGD</sequence>
<evidence type="ECO:0000256" key="8">
    <source>
        <dbReference type="ARBA" id="ARBA00023136"/>
    </source>
</evidence>
<accession>A0A2G1WHV8</accession>
<dbReference type="Pfam" id="PF10502">
    <property type="entry name" value="Peptidase_S26"/>
    <property type="match status" value="1"/>
</dbReference>
<dbReference type="InterPro" id="IPR019756">
    <property type="entry name" value="Pept_S26A_signal_pept_1_Ser-AS"/>
</dbReference>
<comment type="function">
    <text evidence="10">Catalytic component of the signal peptidase complex (SPC) which catalyzes the cleavage of N-terminal signal sequences from nascent proteins as they are translocated into the lumen of the endoplasmic reticulum. Specifically cleaves N-terminal signal peptides that contain a hydrophobic alpha-helix (h-region) shorter than 18-20 amino acids.</text>
</comment>
<dbReference type="PANTHER" id="PTHR10806:SF6">
    <property type="entry name" value="SIGNAL PEPTIDASE COMPLEX CATALYTIC SUBUNIT SEC11"/>
    <property type="match status" value="1"/>
</dbReference>